<feature type="transmembrane region" description="Helical" evidence="6">
    <location>
        <begin position="273"/>
        <end position="293"/>
    </location>
</feature>
<feature type="transmembrane region" description="Helical" evidence="6">
    <location>
        <begin position="234"/>
        <end position="253"/>
    </location>
</feature>
<evidence type="ECO:0000256" key="6">
    <source>
        <dbReference type="SAM" id="Phobius"/>
    </source>
</evidence>
<proteinExistence type="predicted"/>
<evidence type="ECO:0000256" key="4">
    <source>
        <dbReference type="ARBA" id="ARBA00022989"/>
    </source>
</evidence>
<feature type="transmembrane region" description="Helical" evidence="6">
    <location>
        <begin position="313"/>
        <end position="333"/>
    </location>
</feature>
<dbReference type="EMBL" id="JAIQZJ010000003">
    <property type="protein sequence ID" value="MBZ5737846.1"/>
    <property type="molecule type" value="Genomic_DNA"/>
</dbReference>
<dbReference type="RefSeq" id="WP_224122223.1">
    <property type="nucleotide sequence ID" value="NZ_JAIQZJ010000003.1"/>
</dbReference>
<feature type="transmembrane region" description="Helical" evidence="6">
    <location>
        <begin position="446"/>
        <end position="467"/>
    </location>
</feature>
<evidence type="ECO:0000259" key="7">
    <source>
        <dbReference type="PROSITE" id="PS50850"/>
    </source>
</evidence>
<evidence type="ECO:0000313" key="8">
    <source>
        <dbReference type="EMBL" id="MBZ5737846.1"/>
    </source>
</evidence>
<accession>A0ABS7UA31</accession>
<organism evidence="8 9">
    <name type="scientific">Nocardioides mangrovi</name>
    <dbReference type="NCBI Taxonomy" id="2874580"/>
    <lineage>
        <taxon>Bacteria</taxon>
        <taxon>Bacillati</taxon>
        <taxon>Actinomycetota</taxon>
        <taxon>Actinomycetes</taxon>
        <taxon>Propionibacteriales</taxon>
        <taxon>Nocardioidaceae</taxon>
        <taxon>Nocardioides</taxon>
    </lineage>
</organism>
<gene>
    <name evidence="8" type="ORF">K8U61_06715</name>
</gene>
<evidence type="ECO:0000256" key="3">
    <source>
        <dbReference type="ARBA" id="ARBA00022692"/>
    </source>
</evidence>
<keyword evidence="5 6" id="KW-0472">Membrane</keyword>
<dbReference type="InterPro" id="IPR020846">
    <property type="entry name" value="MFS_dom"/>
</dbReference>
<feature type="transmembrane region" description="Helical" evidence="6">
    <location>
        <begin position="105"/>
        <end position="125"/>
    </location>
</feature>
<dbReference type="Proteomes" id="UP000780875">
    <property type="component" value="Unassembled WGS sequence"/>
</dbReference>
<dbReference type="Pfam" id="PF07690">
    <property type="entry name" value="MFS_1"/>
    <property type="match status" value="1"/>
</dbReference>
<keyword evidence="3 6" id="KW-0812">Transmembrane</keyword>
<evidence type="ECO:0000256" key="5">
    <source>
        <dbReference type="ARBA" id="ARBA00023136"/>
    </source>
</evidence>
<dbReference type="PANTHER" id="PTHR42718:SF9">
    <property type="entry name" value="MAJOR FACILITATOR SUPERFAMILY MULTIDRUG TRANSPORTER MFSC"/>
    <property type="match status" value="1"/>
</dbReference>
<dbReference type="Pfam" id="PF00083">
    <property type="entry name" value="Sugar_tr"/>
    <property type="match status" value="1"/>
</dbReference>
<protein>
    <submittedName>
        <fullName evidence="8">MFS transporter</fullName>
    </submittedName>
</protein>
<feature type="transmembrane region" description="Helical" evidence="6">
    <location>
        <begin position="82"/>
        <end position="99"/>
    </location>
</feature>
<dbReference type="SUPFAM" id="SSF103473">
    <property type="entry name" value="MFS general substrate transporter"/>
    <property type="match status" value="1"/>
</dbReference>
<feature type="transmembrane region" description="Helical" evidence="6">
    <location>
        <begin position="53"/>
        <end position="70"/>
    </location>
</feature>
<evidence type="ECO:0000256" key="2">
    <source>
        <dbReference type="ARBA" id="ARBA00022448"/>
    </source>
</evidence>
<dbReference type="PANTHER" id="PTHR42718">
    <property type="entry name" value="MAJOR FACILITATOR SUPERFAMILY MULTIDRUG TRANSPORTER MFSC"/>
    <property type="match status" value="1"/>
</dbReference>
<keyword evidence="2" id="KW-0813">Transport</keyword>
<feature type="transmembrane region" description="Helical" evidence="6">
    <location>
        <begin position="414"/>
        <end position="434"/>
    </location>
</feature>
<dbReference type="PROSITE" id="PS50850">
    <property type="entry name" value="MFS"/>
    <property type="match status" value="1"/>
</dbReference>
<feature type="transmembrane region" description="Helical" evidence="6">
    <location>
        <begin position="205"/>
        <end position="228"/>
    </location>
</feature>
<sequence length="481" mass="49650">MTVTQDPRVRGLFAIVGFLVCVELASGILQGYYTPIFSDIADHLDIADADVNWFEAAQLIVSALVVPPLARMGDLVGHKKVLLLSTAVTAVGSWVMAFAPSFATFLVGAAIQGAYVVWLPLEVAIIHRRTAGTGRQHQLTRRAAAILVGALELAVIIGALTSGALVEATSMTVLLALPAVAVTACFVIIWFGIEDMEGTATGGIDLGGLVLLTASIGLVMGGLIAIRLQGPGSMLPWVLILLGLVVLSVFGRYELGQDDPIVDVRLLRTPGQWPVQLTAFLFGMSVLGAQIPLSTFARTDPDVAGYGLGASAGFVSTLIGVYVIFLAIGAFTLPLTTRALGPRGALMMSSVLVAVGYALWLPFHDHTWQALINMAVAGLGSGALVAALPATAAAAAPPERTGFATGMTNATKTIGGAIASAIFAIALSATGSIADPEKGHAPLSGYLTVWTVCAVAALCAAAALMMLPRHVAEEPALPLVQ</sequence>
<comment type="caution">
    <text evidence="8">The sequence shown here is derived from an EMBL/GenBank/DDBJ whole genome shotgun (WGS) entry which is preliminary data.</text>
</comment>
<dbReference type="Gene3D" id="1.20.1250.20">
    <property type="entry name" value="MFS general substrate transporter like domains"/>
    <property type="match status" value="1"/>
</dbReference>
<feature type="domain" description="Major facilitator superfamily (MFS) profile" evidence="7">
    <location>
        <begin position="9"/>
        <end position="471"/>
    </location>
</feature>
<dbReference type="InterPro" id="IPR036259">
    <property type="entry name" value="MFS_trans_sf"/>
</dbReference>
<dbReference type="InterPro" id="IPR011701">
    <property type="entry name" value="MFS"/>
</dbReference>
<reference evidence="8 9" key="1">
    <citation type="submission" date="2021-09" db="EMBL/GenBank/DDBJ databases">
        <title>Whole genome sequence of Nocardioides sp. GBK3QG-3.</title>
        <authorList>
            <person name="Tuo L."/>
        </authorList>
    </citation>
    <scope>NUCLEOTIDE SEQUENCE [LARGE SCALE GENOMIC DNA]</scope>
    <source>
        <strain evidence="8 9">GBK3QG-3</strain>
    </source>
</reference>
<comment type="subcellular location">
    <subcellularLocation>
        <location evidence="1">Cell membrane</location>
        <topology evidence="1">Multi-pass membrane protein</topology>
    </subcellularLocation>
</comment>
<evidence type="ECO:0000256" key="1">
    <source>
        <dbReference type="ARBA" id="ARBA00004651"/>
    </source>
</evidence>
<feature type="transmembrane region" description="Helical" evidence="6">
    <location>
        <begin position="12"/>
        <end position="33"/>
    </location>
</feature>
<keyword evidence="4 6" id="KW-1133">Transmembrane helix</keyword>
<keyword evidence="9" id="KW-1185">Reference proteome</keyword>
<feature type="transmembrane region" description="Helical" evidence="6">
    <location>
        <begin position="370"/>
        <end position="393"/>
    </location>
</feature>
<feature type="transmembrane region" description="Helical" evidence="6">
    <location>
        <begin position="172"/>
        <end position="193"/>
    </location>
</feature>
<evidence type="ECO:0000313" key="9">
    <source>
        <dbReference type="Proteomes" id="UP000780875"/>
    </source>
</evidence>
<dbReference type="InterPro" id="IPR005828">
    <property type="entry name" value="MFS_sugar_transport-like"/>
</dbReference>
<feature type="transmembrane region" description="Helical" evidence="6">
    <location>
        <begin position="145"/>
        <end position="166"/>
    </location>
</feature>
<feature type="transmembrane region" description="Helical" evidence="6">
    <location>
        <begin position="345"/>
        <end position="364"/>
    </location>
</feature>
<name>A0ABS7UA31_9ACTN</name>
<dbReference type="Gene3D" id="1.20.1720.10">
    <property type="entry name" value="Multidrug resistance protein D"/>
    <property type="match status" value="1"/>
</dbReference>